<dbReference type="RefSeq" id="WP_138291677.1">
    <property type="nucleotide sequence ID" value="NZ_BAABZC010000002.1"/>
</dbReference>
<keyword evidence="1" id="KW-1133">Transmembrane helix</keyword>
<sequence>MDINTIINVIAIILAIGNFVCLYSISQKKAYYEEKGKNLATKEDIGEITKEIKSVESQFINETEKLKNKLAILANAQTDITSMERQAIIEVNKSLFLWIDSVLNIPNVNSSNQIDNYINIQNQLYKNVQQDEIVLRLFVKSDNIHNILHKIILAFLKIQVEKQLKCHEIIKINNEIDDIKPDTPSKEKREKLQRKIEERKTALENISEKVLEKYTTISPMINEFREKSKEQIYKILKPEH</sequence>
<name>A0A6N2XI20_9BACE</name>
<feature type="transmembrane region" description="Helical" evidence="1">
    <location>
        <begin position="6"/>
        <end position="25"/>
    </location>
</feature>
<keyword evidence="1" id="KW-0472">Membrane</keyword>
<evidence type="ECO:0000313" key="2">
    <source>
        <dbReference type="EMBL" id="VYT54099.1"/>
    </source>
</evidence>
<gene>
    <name evidence="2" type="ORF">BILFYP9_04993</name>
</gene>
<accession>A0A6N2XI20</accession>
<organism evidence="2">
    <name type="scientific">Bacteroides intestinalis</name>
    <dbReference type="NCBI Taxonomy" id="329854"/>
    <lineage>
        <taxon>Bacteria</taxon>
        <taxon>Pseudomonadati</taxon>
        <taxon>Bacteroidota</taxon>
        <taxon>Bacteroidia</taxon>
        <taxon>Bacteroidales</taxon>
        <taxon>Bacteroidaceae</taxon>
        <taxon>Bacteroides</taxon>
    </lineage>
</organism>
<evidence type="ECO:0000256" key="1">
    <source>
        <dbReference type="SAM" id="Phobius"/>
    </source>
</evidence>
<protein>
    <submittedName>
        <fullName evidence="2">Uncharacterized protein</fullName>
    </submittedName>
</protein>
<dbReference type="AlphaFoldDB" id="A0A6N2XI20"/>
<proteinExistence type="predicted"/>
<dbReference type="EMBL" id="CACRSU010000051">
    <property type="protein sequence ID" value="VYT54099.1"/>
    <property type="molecule type" value="Genomic_DNA"/>
</dbReference>
<reference evidence="2" key="1">
    <citation type="submission" date="2019-11" db="EMBL/GenBank/DDBJ databases">
        <authorList>
            <person name="Feng L."/>
        </authorList>
    </citation>
    <scope>NUCLEOTIDE SEQUENCE</scope>
    <source>
        <strain evidence="2">BintestinalisLFYP9</strain>
    </source>
</reference>
<keyword evidence="1" id="KW-0812">Transmembrane</keyword>